<dbReference type="AlphaFoldDB" id="A0ABD2PY53"/>
<organism evidence="1 2">
    <name type="scientific">Cichlidogyrus casuarinus</name>
    <dbReference type="NCBI Taxonomy" id="1844966"/>
    <lineage>
        <taxon>Eukaryota</taxon>
        <taxon>Metazoa</taxon>
        <taxon>Spiralia</taxon>
        <taxon>Lophotrochozoa</taxon>
        <taxon>Platyhelminthes</taxon>
        <taxon>Monogenea</taxon>
        <taxon>Monopisthocotylea</taxon>
        <taxon>Dactylogyridea</taxon>
        <taxon>Ancyrocephalidae</taxon>
        <taxon>Cichlidogyrus</taxon>
    </lineage>
</organism>
<protein>
    <submittedName>
        <fullName evidence="1">Uncharacterized protein</fullName>
    </submittedName>
</protein>
<accession>A0ABD2PY53</accession>
<name>A0ABD2PY53_9PLAT</name>
<dbReference type="EMBL" id="JBJKFK010002041">
    <property type="protein sequence ID" value="KAL3311742.1"/>
    <property type="molecule type" value="Genomic_DNA"/>
</dbReference>
<evidence type="ECO:0000313" key="1">
    <source>
        <dbReference type="EMBL" id="KAL3311742.1"/>
    </source>
</evidence>
<gene>
    <name evidence="1" type="ORF">Ciccas_009676</name>
</gene>
<keyword evidence="2" id="KW-1185">Reference proteome</keyword>
<sequence>MSRLKDNKSVFGPSKEIDRVKLPRIVDIVLHYKFLRESVLKHVTVANTIADIIPVLQDIYKRAGIATVDEKYMKTRINYWIEKMRRLESYPESQRKASKVLEEKKFFDKLANVFAYSSTKNVDVQQQTSCKQSNTTLFPTKKVQER</sequence>
<comment type="caution">
    <text evidence="1">The sequence shown here is derived from an EMBL/GenBank/DDBJ whole genome shotgun (WGS) entry which is preliminary data.</text>
</comment>
<evidence type="ECO:0000313" key="2">
    <source>
        <dbReference type="Proteomes" id="UP001626550"/>
    </source>
</evidence>
<dbReference type="Proteomes" id="UP001626550">
    <property type="component" value="Unassembled WGS sequence"/>
</dbReference>
<proteinExistence type="predicted"/>
<reference evidence="1 2" key="1">
    <citation type="submission" date="2024-11" db="EMBL/GenBank/DDBJ databases">
        <title>Adaptive evolution of stress response genes in parasites aligns with host niche diversity.</title>
        <authorList>
            <person name="Hahn C."/>
            <person name="Resl P."/>
        </authorList>
    </citation>
    <scope>NUCLEOTIDE SEQUENCE [LARGE SCALE GENOMIC DNA]</scope>
    <source>
        <strain evidence="1">EGGRZ-B1_66</strain>
        <tissue evidence="1">Body</tissue>
    </source>
</reference>